<name>A0A1H9YTR9_9FIRM</name>
<dbReference type="RefSeq" id="WP_091348822.1">
    <property type="nucleotide sequence ID" value="NZ_FOIF01000005.1"/>
</dbReference>
<accession>A0A1H9YTR9</accession>
<protein>
    <submittedName>
        <fullName evidence="1">Uncharacterized protein</fullName>
    </submittedName>
</protein>
<dbReference type="EMBL" id="FOIF01000005">
    <property type="protein sequence ID" value="SES72566.1"/>
    <property type="molecule type" value="Genomic_DNA"/>
</dbReference>
<dbReference type="STRING" id="1120990.SAMN03080614_100514"/>
<dbReference type="Proteomes" id="UP000243819">
    <property type="component" value="Unassembled WGS sequence"/>
</dbReference>
<proteinExistence type="predicted"/>
<evidence type="ECO:0000313" key="1">
    <source>
        <dbReference type="EMBL" id="SES72566.1"/>
    </source>
</evidence>
<evidence type="ECO:0000313" key="2">
    <source>
        <dbReference type="Proteomes" id="UP000243819"/>
    </source>
</evidence>
<reference evidence="2" key="1">
    <citation type="submission" date="2016-10" db="EMBL/GenBank/DDBJ databases">
        <authorList>
            <person name="Varghese N."/>
            <person name="Submissions S."/>
        </authorList>
    </citation>
    <scope>NUCLEOTIDE SEQUENCE [LARGE SCALE GENOMIC DNA]</scope>
    <source>
        <strain evidence="2">DSM 13577</strain>
    </source>
</reference>
<dbReference type="AlphaFoldDB" id="A0A1H9YTR9"/>
<organism evidence="1 2">
    <name type="scientific">Anaerobranca gottschalkii DSM 13577</name>
    <dbReference type="NCBI Taxonomy" id="1120990"/>
    <lineage>
        <taxon>Bacteria</taxon>
        <taxon>Bacillati</taxon>
        <taxon>Bacillota</taxon>
        <taxon>Clostridia</taxon>
        <taxon>Eubacteriales</taxon>
        <taxon>Proteinivoracaceae</taxon>
        <taxon>Anaerobranca</taxon>
    </lineage>
</organism>
<gene>
    <name evidence="1" type="ORF">SAMN03080614_100514</name>
</gene>
<keyword evidence="2" id="KW-1185">Reference proteome</keyword>
<dbReference type="OrthoDB" id="9897994at2"/>
<sequence>MKPFRIHLNRFKNKFKEMSYHNYNYTEFGELFDFDHLFINKVKRATHCHQRSFFKPTIKNHPDDY</sequence>